<dbReference type="EMBL" id="JAMDGR010000012">
    <property type="protein sequence ID" value="MDD1149784.1"/>
    <property type="molecule type" value="Genomic_DNA"/>
</dbReference>
<accession>A0ABT5Q704</accession>
<dbReference type="Gene3D" id="2.100.10.30">
    <property type="entry name" value="Jacalin-like lectin domain"/>
    <property type="match status" value="1"/>
</dbReference>
<evidence type="ECO:0000313" key="2">
    <source>
        <dbReference type="Proteomes" id="UP001217610"/>
    </source>
</evidence>
<gene>
    <name evidence="1" type="ORF">M5G25_15930</name>
</gene>
<evidence type="ECO:0000313" key="1">
    <source>
        <dbReference type="EMBL" id="MDD1149784.1"/>
    </source>
</evidence>
<dbReference type="Proteomes" id="UP001217610">
    <property type="component" value="Unassembled WGS sequence"/>
</dbReference>
<sequence length="120" mass="12710">MSMSQGRETDSSVKIDVSNIKTIALRTGSEVDAVIINGVRYGGAGGSVTRVMNIPPGAIIFRVSGRAGSRIDYLRFVLNLGDMVEGGGDGGHEFAYDCPGGLKTMTIYYSDSRVCGIKLD</sequence>
<dbReference type="InterPro" id="IPR036404">
    <property type="entry name" value="Jacalin-like_lectin_dom_sf"/>
</dbReference>
<protein>
    <submittedName>
        <fullName evidence="1">Uncharacterized protein</fullName>
    </submittedName>
</protein>
<comment type="caution">
    <text evidence="1">The sequence shown here is derived from an EMBL/GenBank/DDBJ whole genome shotgun (WGS) entry which is preliminary data.</text>
</comment>
<organism evidence="1 2">
    <name type="scientific">Pseudomonas idahonensis</name>
    <dbReference type="NCBI Taxonomy" id="2942628"/>
    <lineage>
        <taxon>Bacteria</taxon>
        <taxon>Pseudomonadati</taxon>
        <taxon>Pseudomonadota</taxon>
        <taxon>Gammaproteobacteria</taxon>
        <taxon>Pseudomonadales</taxon>
        <taxon>Pseudomonadaceae</taxon>
        <taxon>Pseudomonas</taxon>
    </lineage>
</organism>
<name>A0ABT5Q704_9PSED</name>
<dbReference type="SUPFAM" id="SSF51101">
    <property type="entry name" value="Mannose-binding lectins"/>
    <property type="match status" value="1"/>
</dbReference>
<reference evidence="1 2" key="1">
    <citation type="submission" date="2022-05" db="EMBL/GenBank/DDBJ databases">
        <title>Novel Pseudomonas spp. Isolated from a Rainbow Trout Aquaculture Facility.</title>
        <authorList>
            <person name="Testerman T."/>
            <person name="Graf J."/>
        </authorList>
    </citation>
    <scope>NUCLEOTIDE SEQUENCE [LARGE SCALE GENOMIC DNA]</scope>
    <source>
        <strain evidence="1 2">ID357</strain>
    </source>
</reference>
<proteinExistence type="predicted"/>
<keyword evidence="2" id="KW-1185">Reference proteome</keyword>
<dbReference type="RefSeq" id="WP_273923326.1">
    <property type="nucleotide sequence ID" value="NZ_JAMDGR010000012.1"/>
</dbReference>